<dbReference type="RefSeq" id="WP_054589915.1">
    <property type="nucleotide sequence ID" value="NZ_CP012700.1"/>
</dbReference>
<dbReference type="PATRIC" id="fig|33050.5.peg.4563"/>
<dbReference type="KEGG" id="smag:AN936_22040"/>
<protein>
    <submittedName>
        <fullName evidence="1">Uncharacterized protein</fullName>
    </submittedName>
</protein>
<dbReference type="AlphaFoldDB" id="A0A0N9V4Z0"/>
<sequence length="147" mass="16706">MTDRADQKLREAEDLRARLISEGRHRDAEIIRSLAATYRASRQANALLQADNQALKDGKPDGGTIDMDYPARARAKIAEIHAALPADATFSMRVSALKRGYPFGERRFWPYQAWLQERAKYLRQYDPETPLGPLLEGVSFPYQERAA</sequence>
<gene>
    <name evidence="1" type="ORF">AN936_22040</name>
</gene>
<evidence type="ECO:0000313" key="1">
    <source>
        <dbReference type="EMBL" id="ALH82937.1"/>
    </source>
</evidence>
<proteinExistence type="predicted"/>
<dbReference type="Proteomes" id="UP000058074">
    <property type="component" value="Chromosome"/>
</dbReference>
<accession>A0A0N9V4Z0</accession>
<evidence type="ECO:0000313" key="2">
    <source>
        <dbReference type="Proteomes" id="UP000058074"/>
    </source>
</evidence>
<dbReference type="EMBL" id="CP012700">
    <property type="protein sequence ID" value="ALH82937.1"/>
    <property type="molecule type" value="Genomic_DNA"/>
</dbReference>
<name>A0A0N9V4Z0_SPHMC</name>
<organism evidence="1 2">
    <name type="scientific">Sphingopyxis macrogoltabida</name>
    <name type="common">Sphingomonas macrogoltabidus</name>
    <dbReference type="NCBI Taxonomy" id="33050"/>
    <lineage>
        <taxon>Bacteria</taxon>
        <taxon>Pseudomonadati</taxon>
        <taxon>Pseudomonadota</taxon>
        <taxon>Alphaproteobacteria</taxon>
        <taxon>Sphingomonadales</taxon>
        <taxon>Sphingomonadaceae</taxon>
        <taxon>Sphingopyxis</taxon>
    </lineage>
</organism>
<reference evidence="1 2" key="1">
    <citation type="journal article" date="2015" name="Genome Announc.">
        <title>Complete Genome Sequence of Polypropylene Glycol- and Polyethylene Glycol-Degrading Sphingopyxis macrogoltabida Strain EY-1.</title>
        <authorList>
            <person name="Ohtsubo Y."/>
            <person name="Nagata Y."/>
            <person name="Numata M."/>
            <person name="Tsuchikane K."/>
            <person name="Hosoyama A."/>
            <person name="Yamazoe A."/>
            <person name="Tsuda M."/>
            <person name="Fujita N."/>
            <person name="Kawai F."/>
        </authorList>
    </citation>
    <scope>NUCLEOTIDE SEQUENCE [LARGE SCALE GENOMIC DNA]</scope>
    <source>
        <strain evidence="1 2">EY-1</strain>
    </source>
</reference>
<dbReference type="OrthoDB" id="3078749at2"/>